<dbReference type="CDD" id="cd03459">
    <property type="entry name" value="3_4-PCD"/>
    <property type="match status" value="1"/>
</dbReference>
<feature type="signal peptide" evidence="4">
    <location>
        <begin position="1"/>
        <end position="25"/>
    </location>
</feature>
<dbReference type="SUPFAM" id="SSF49482">
    <property type="entry name" value="Aromatic compound dioxygenase"/>
    <property type="match status" value="1"/>
</dbReference>
<keyword evidence="7" id="KW-1185">Reference proteome</keyword>
<keyword evidence="3" id="KW-0560">Oxidoreductase</keyword>
<reference evidence="6 7" key="1">
    <citation type="submission" date="2020-09" db="EMBL/GenBank/DDBJ databases">
        <title>Pseudoxanthomonas sp. CAU 1598 isolated from sand of Yaerae Beach.</title>
        <authorList>
            <person name="Kim W."/>
        </authorList>
    </citation>
    <scope>NUCLEOTIDE SEQUENCE [LARGE SCALE GENOMIC DNA]</scope>
    <source>
        <strain evidence="6 7">CAU 1598</strain>
    </source>
</reference>
<feature type="chain" id="PRO_5043755688" evidence="4">
    <location>
        <begin position="26"/>
        <end position="220"/>
    </location>
</feature>
<feature type="domain" description="Intradiol ring-cleavage dioxygenases" evidence="5">
    <location>
        <begin position="37"/>
        <end position="217"/>
    </location>
</feature>
<evidence type="ECO:0000259" key="5">
    <source>
        <dbReference type="Pfam" id="PF00775"/>
    </source>
</evidence>
<dbReference type="Pfam" id="PF00775">
    <property type="entry name" value="Dioxygenase_C"/>
    <property type="match status" value="1"/>
</dbReference>
<dbReference type="RefSeq" id="WP_192028039.1">
    <property type="nucleotide sequence ID" value="NZ_JACYTR010000004.1"/>
</dbReference>
<proteinExistence type="inferred from homology"/>
<comment type="caution">
    <text evidence="6">The sequence shown here is derived from an EMBL/GenBank/DDBJ whole genome shotgun (WGS) entry which is preliminary data.</text>
</comment>
<organism evidence="6 7">
    <name type="scientific">Pseudomarimonas arenosa</name>
    <dbReference type="NCBI Taxonomy" id="2774145"/>
    <lineage>
        <taxon>Bacteria</taxon>
        <taxon>Pseudomonadati</taxon>
        <taxon>Pseudomonadota</taxon>
        <taxon>Gammaproteobacteria</taxon>
        <taxon>Lysobacterales</taxon>
        <taxon>Lysobacteraceae</taxon>
        <taxon>Pseudomarimonas</taxon>
    </lineage>
</organism>
<dbReference type="PANTHER" id="PTHR33711">
    <property type="entry name" value="DIOXYGENASE, PUTATIVE (AFU_ORTHOLOGUE AFUA_2G02910)-RELATED"/>
    <property type="match status" value="1"/>
</dbReference>
<evidence type="ECO:0000256" key="4">
    <source>
        <dbReference type="SAM" id="SignalP"/>
    </source>
</evidence>
<evidence type="ECO:0000256" key="3">
    <source>
        <dbReference type="ARBA" id="ARBA00023002"/>
    </source>
</evidence>
<dbReference type="InterPro" id="IPR050770">
    <property type="entry name" value="Intradiol_RC_Dioxygenase"/>
</dbReference>
<protein>
    <submittedName>
        <fullName evidence="6">Intradiol ring-cleavage dioxygenase</fullName>
    </submittedName>
</protein>
<sequence>MHGPYTVRRRRLLLAGLCWPVLALADERCLPTARQVEGPFYPPDWSGEHEFDLSQLNGHATRAEGELIVVSGRILDAHCQPVVGAAVDLWQANARGRYAHPADRNPAPLDPNFQGAGRVHTDSEGRYRFITIKPAPYALQYIDGNPSDAGFRPAHLHFKVSKPGVTPLTTQMYFAGDPYQEEDGVLRRVSDAERDALIIAPTSTASGAMQFDFNMHLRST</sequence>
<evidence type="ECO:0000313" key="7">
    <source>
        <dbReference type="Proteomes" id="UP000613768"/>
    </source>
</evidence>
<evidence type="ECO:0000256" key="1">
    <source>
        <dbReference type="ARBA" id="ARBA00007825"/>
    </source>
</evidence>
<name>A0AAW3ZF10_9GAMM</name>
<dbReference type="PANTHER" id="PTHR33711:SF10">
    <property type="entry name" value="INTRADIOL RING-CLEAVAGE DIOXYGENASES DOMAIN-CONTAINING PROTEIN"/>
    <property type="match status" value="1"/>
</dbReference>
<gene>
    <name evidence="6" type="ORF">IFO71_02935</name>
</gene>
<keyword evidence="4" id="KW-0732">Signal</keyword>
<accession>A0AAW3ZF10</accession>
<dbReference type="InterPro" id="IPR015889">
    <property type="entry name" value="Intradiol_dOase_core"/>
</dbReference>
<dbReference type="GO" id="GO:0018578">
    <property type="term" value="F:protocatechuate 3,4-dioxygenase activity"/>
    <property type="evidence" value="ECO:0007669"/>
    <property type="project" value="InterPro"/>
</dbReference>
<dbReference type="GO" id="GO:0008199">
    <property type="term" value="F:ferric iron binding"/>
    <property type="evidence" value="ECO:0007669"/>
    <property type="project" value="InterPro"/>
</dbReference>
<dbReference type="InterPro" id="IPR000627">
    <property type="entry name" value="Intradiol_dOase_C"/>
</dbReference>
<comment type="similarity">
    <text evidence="1">Belongs to the intradiol ring-cleavage dioxygenase family.</text>
</comment>
<dbReference type="Gene3D" id="2.60.130.10">
    <property type="entry name" value="Aromatic compound dioxygenase"/>
    <property type="match status" value="1"/>
</dbReference>
<dbReference type="EMBL" id="JACYTR010000004">
    <property type="protein sequence ID" value="MBD8524686.1"/>
    <property type="molecule type" value="Genomic_DNA"/>
</dbReference>
<dbReference type="Proteomes" id="UP000613768">
    <property type="component" value="Unassembled WGS sequence"/>
</dbReference>
<evidence type="ECO:0000313" key="6">
    <source>
        <dbReference type="EMBL" id="MBD8524686.1"/>
    </source>
</evidence>
<dbReference type="InterPro" id="IPR039387">
    <property type="entry name" value="3_4-PCD"/>
</dbReference>
<dbReference type="AlphaFoldDB" id="A0AAW3ZF10"/>
<keyword evidence="2 6" id="KW-0223">Dioxygenase</keyword>
<evidence type="ECO:0000256" key="2">
    <source>
        <dbReference type="ARBA" id="ARBA00022964"/>
    </source>
</evidence>